<keyword evidence="1" id="KW-0812">Transmembrane</keyword>
<proteinExistence type="predicted"/>
<evidence type="ECO:0000313" key="3">
    <source>
        <dbReference type="Proteomes" id="UP000624709"/>
    </source>
</evidence>
<feature type="transmembrane region" description="Helical" evidence="1">
    <location>
        <begin position="186"/>
        <end position="207"/>
    </location>
</feature>
<comment type="caution">
    <text evidence="2">The sequence shown here is derived from an EMBL/GenBank/DDBJ whole genome shotgun (WGS) entry which is preliminary data.</text>
</comment>
<keyword evidence="1" id="KW-0472">Membrane</keyword>
<feature type="transmembrane region" description="Helical" evidence="1">
    <location>
        <begin position="59"/>
        <end position="77"/>
    </location>
</feature>
<feature type="transmembrane region" description="Helical" evidence="1">
    <location>
        <begin position="21"/>
        <end position="39"/>
    </location>
</feature>
<organism evidence="2 3">
    <name type="scientific">Actinoplanes palleronii</name>
    <dbReference type="NCBI Taxonomy" id="113570"/>
    <lineage>
        <taxon>Bacteria</taxon>
        <taxon>Bacillati</taxon>
        <taxon>Actinomycetota</taxon>
        <taxon>Actinomycetes</taxon>
        <taxon>Micromonosporales</taxon>
        <taxon>Micromonosporaceae</taxon>
        <taxon>Actinoplanes</taxon>
    </lineage>
</organism>
<accession>A0ABQ4B502</accession>
<name>A0ABQ4B502_9ACTN</name>
<evidence type="ECO:0000256" key="1">
    <source>
        <dbReference type="SAM" id="Phobius"/>
    </source>
</evidence>
<keyword evidence="1" id="KW-1133">Transmembrane helix</keyword>
<dbReference type="EMBL" id="BOMS01000024">
    <property type="protein sequence ID" value="GIE65715.1"/>
    <property type="molecule type" value="Genomic_DNA"/>
</dbReference>
<reference evidence="2 3" key="1">
    <citation type="submission" date="2021-01" db="EMBL/GenBank/DDBJ databases">
        <title>Whole genome shotgun sequence of Actinoplanes palleronii NBRC 14916.</title>
        <authorList>
            <person name="Komaki H."/>
            <person name="Tamura T."/>
        </authorList>
    </citation>
    <scope>NUCLEOTIDE SEQUENCE [LARGE SCALE GENOMIC DNA]</scope>
    <source>
        <strain evidence="2 3">NBRC 14916</strain>
    </source>
</reference>
<dbReference type="RefSeq" id="WP_203824651.1">
    <property type="nucleotide sequence ID" value="NZ_BAAATY010000002.1"/>
</dbReference>
<sequence>MIDSMVDRAASILERRFLTNAFLPVVLLLPIVGLPALVQSRKIDQLVAEWSQFSIGMKAFIVVGYFTLCWFGAVILASQWRNIVRLFEGYPLWRWPWIDRVGKQWHEALSYQLGKRGRQHWYLQYSRYPPPREVLPTRLGNVLRAAERYPEQRYGAEMILIWPRLYQVLPRDAIDDVEGARSSMEFLLVLSLWFTAFTATAPVAVVLVKGAPLVAVVCFAVGSAGAYAAYLSAIVAAAEYGEQLRSIFDVYRLELLRRLNLPPVHDITEERRQWQALGALIGRRVLPTWKYGNGVAAPEDS</sequence>
<evidence type="ECO:0000313" key="2">
    <source>
        <dbReference type="EMBL" id="GIE65715.1"/>
    </source>
</evidence>
<dbReference type="Proteomes" id="UP000624709">
    <property type="component" value="Unassembled WGS sequence"/>
</dbReference>
<evidence type="ECO:0008006" key="4">
    <source>
        <dbReference type="Google" id="ProtNLM"/>
    </source>
</evidence>
<keyword evidence="3" id="KW-1185">Reference proteome</keyword>
<protein>
    <recommendedName>
        <fullName evidence="4">Transmembrane protein</fullName>
    </recommendedName>
</protein>
<gene>
    <name evidence="2" type="ORF">Apa02nite_018230</name>
</gene>
<feature type="transmembrane region" description="Helical" evidence="1">
    <location>
        <begin position="213"/>
        <end position="238"/>
    </location>
</feature>